<reference evidence="1 2" key="1">
    <citation type="submission" date="2023-10" db="EMBL/GenBank/DDBJ databases">
        <title>Genome-Wide Identification Analysis in wild type Solanum Pinnatisectum Reveals Some Genes Defensing Phytophthora Infestans.</title>
        <authorList>
            <person name="Sun C."/>
        </authorList>
    </citation>
    <scope>NUCLEOTIDE SEQUENCE [LARGE SCALE GENOMIC DNA]</scope>
    <source>
        <strain evidence="1">LQN</strain>
        <tissue evidence="1">Leaf</tissue>
    </source>
</reference>
<organism evidence="1 2">
    <name type="scientific">Solanum pinnatisectum</name>
    <name type="common">tansyleaf nightshade</name>
    <dbReference type="NCBI Taxonomy" id="50273"/>
    <lineage>
        <taxon>Eukaryota</taxon>
        <taxon>Viridiplantae</taxon>
        <taxon>Streptophyta</taxon>
        <taxon>Embryophyta</taxon>
        <taxon>Tracheophyta</taxon>
        <taxon>Spermatophyta</taxon>
        <taxon>Magnoliopsida</taxon>
        <taxon>eudicotyledons</taxon>
        <taxon>Gunneridae</taxon>
        <taxon>Pentapetalae</taxon>
        <taxon>asterids</taxon>
        <taxon>lamiids</taxon>
        <taxon>Solanales</taxon>
        <taxon>Solanaceae</taxon>
        <taxon>Solanoideae</taxon>
        <taxon>Solaneae</taxon>
        <taxon>Solanum</taxon>
    </lineage>
</organism>
<evidence type="ECO:0008006" key="3">
    <source>
        <dbReference type="Google" id="ProtNLM"/>
    </source>
</evidence>
<dbReference type="InterPro" id="IPR036397">
    <property type="entry name" value="RNaseH_sf"/>
</dbReference>
<sequence>MSNREIKQILAKTVNANRTDWSRRLDDALWAYHPAFKTPICMSPYQLIYGKSCHFPVELEHKAMWALKKLNFYWGVALSQRLNEMNELDEFRLKPYESSALYKEKMKKYHDQKIEKCEFVIGDLVLLFNSRLRLFPGKLKYKWNGPFRVTQVFPYGALELENKEGMRFKVNRQRIKVYLGKSESIHEVIEAWDLDDV</sequence>
<dbReference type="SUPFAM" id="SSF53098">
    <property type="entry name" value="Ribonuclease H-like"/>
    <property type="match status" value="1"/>
</dbReference>
<name>A0AAV9M734_9SOLN</name>
<proteinExistence type="predicted"/>
<comment type="caution">
    <text evidence="1">The sequence shown here is derived from an EMBL/GenBank/DDBJ whole genome shotgun (WGS) entry which is preliminary data.</text>
</comment>
<evidence type="ECO:0000313" key="2">
    <source>
        <dbReference type="Proteomes" id="UP001311915"/>
    </source>
</evidence>
<dbReference type="Gene3D" id="3.30.420.10">
    <property type="entry name" value="Ribonuclease H-like superfamily/Ribonuclease H"/>
    <property type="match status" value="1"/>
</dbReference>
<dbReference type="GO" id="GO:0003676">
    <property type="term" value="F:nucleic acid binding"/>
    <property type="evidence" value="ECO:0007669"/>
    <property type="project" value="InterPro"/>
</dbReference>
<dbReference type="AlphaFoldDB" id="A0AAV9M734"/>
<dbReference type="InterPro" id="IPR012337">
    <property type="entry name" value="RNaseH-like_sf"/>
</dbReference>
<protein>
    <recommendedName>
        <fullName evidence="3">Reverse transcriptase domain-containing protein</fullName>
    </recommendedName>
</protein>
<dbReference type="EMBL" id="JAWPEI010000002">
    <property type="protein sequence ID" value="KAK4733633.1"/>
    <property type="molecule type" value="Genomic_DNA"/>
</dbReference>
<gene>
    <name evidence="1" type="ORF">R3W88_007894</name>
</gene>
<accession>A0AAV9M734</accession>
<dbReference type="InterPro" id="IPR052160">
    <property type="entry name" value="Gypsy_RT_Integrase-like"/>
</dbReference>
<keyword evidence="2" id="KW-1185">Reference proteome</keyword>
<evidence type="ECO:0000313" key="1">
    <source>
        <dbReference type="EMBL" id="KAK4733633.1"/>
    </source>
</evidence>
<dbReference type="Proteomes" id="UP001311915">
    <property type="component" value="Unassembled WGS sequence"/>
</dbReference>
<dbReference type="PANTHER" id="PTHR47266">
    <property type="entry name" value="ENDONUCLEASE-RELATED"/>
    <property type="match status" value="1"/>
</dbReference>